<dbReference type="STRING" id="63057.A0A2P5FHS9"/>
<proteinExistence type="inferred from homology"/>
<accession>A0A2P5FHS9</accession>
<evidence type="ECO:0000256" key="6">
    <source>
        <dbReference type="ARBA" id="ARBA00023136"/>
    </source>
</evidence>
<gene>
    <name evidence="10" type="ORF">TorRG33x02_067940</name>
</gene>
<keyword evidence="6 8" id="KW-0472">Membrane</keyword>
<dbReference type="InterPro" id="IPR011014">
    <property type="entry name" value="MscS_channel_TM-2"/>
</dbReference>
<evidence type="ECO:0000256" key="1">
    <source>
        <dbReference type="ARBA" id="ARBA00004141"/>
    </source>
</evidence>
<dbReference type="Proteomes" id="UP000237000">
    <property type="component" value="Unassembled WGS sequence"/>
</dbReference>
<evidence type="ECO:0000313" key="11">
    <source>
        <dbReference type="Proteomes" id="UP000237000"/>
    </source>
</evidence>
<dbReference type="OrthoDB" id="567160at2759"/>
<dbReference type="InParanoid" id="A0A2P5FHS9"/>
<dbReference type="AlphaFoldDB" id="A0A2P5FHS9"/>
<evidence type="ECO:0000256" key="3">
    <source>
        <dbReference type="ARBA" id="ARBA00022692"/>
    </source>
</evidence>
<comment type="caution">
    <text evidence="10">The sequence shown here is derived from an EMBL/GenBank/DDBJ whole genome shotgun (WGS) entry which is preliminary data.</text>
</comment>
<organism evidence="10 11">
    <name type="scientific">Trema orientale</name>
    <name type="common">Charcoal tree</name>
    <name type="synonym">Celtis orientalis</name>
    <dbReference type="NCBI Taxonomy" id="63057"/>
    <lineage>
        <taxon>Eukaryota</taxon>
        <taxon>Viridiplantae</taxon>
        <taxon>Streptophyta</taxon>
        <taxon>Embryophyta</taxon>
        <taxon>Tracheophyta</taxon>
        <taxon>Spermatophyta</taxon>
        <taxon>Magnoliopsida</taxon>
        <taxon>eudicotyledons</taxon>
        <taxon>Gunneridae</taxon>
        <taxon>Pentapetalae</taxon>
        <taxon>rosids</taxon>
        <taxon>fabids</taxon>
        <taxon>Rosales</taxon>
        <taxon>Cannabaceae</taxon>
        <taxon>Trema</taxon>
    </lineage>
</organism>
<evidence type="ECO:0000259" key="9">
    <source>
        <dbReference type="Pfam" id="PF00924"/>
    </source>
</evidence>
<sequence>MAGLRFSISKVLRNCINLCPKPQNSARLLPLSNTSFHSGNCHVKSVNYYTEGICVRTSYAYANLDYQVRETQSFQSTGNTRKKVLGSKSHVDIRCYTTRPNYAFSSTLSNSLSRRAIPPLSVSPLSRYCLYSSSSGNDAGKGVDQAVSVSSGASEVNVSDTGVGNDWLDKIKDIWQSAVDGATYTGQKAKEASVELAPHVEQLLDSHPYLKTVVVPVAYTFIGTLLAWFVLPRILRRLHKYSTQGPVALLSKSVSGEDVPYEKSLWGALEDPVRYLVTFMAFTQIGMMVAPTTIASQYLSQAWRGAVILSFVWFLHRWKTNVFARALAGPIAAGLDREKLLALDKISSVGLFVIGLMALAEACGVAVQSILTVGGIGGVATAFAARDILGNVLSGLSMQFSKPFSLGDTIKAGSIEGQVVEMGLTTTSLLNAEKFPVIVPNSLFSSQVIVNKSRAEWRAVVTKIPLQINDLDKIPQIANDIISMLRSHSKVFLGKEAPYCFLSRIESSFAELTLGCNLKHMRKDEFYSTEQDLLLQAVKIIKQHGASLGSSFQDMTSQ</sequence>
<dbReference type="InterPro" id="IPR006685">
    <property type="entry name" value="MscS_channel_2nd"/>
</dbReference>
<protein>
    <submittedName>
        <fullName evidence="10">Mechanosensitive ion channel</fullName>
    </submittedName>
</protein>
<dbReference type="SUPFAM" id="SSF82861">
    <property type="entry name" value="Mechanosensitive channel protein MscS (YggB), transmembrane region"/>
    <property type="match status" value="1"/>
</dbReference>
<comment type="subcellular location">
    <subcellularLocation>
        <location evidence="1">Membrane</location>
        <topology evidence="1">Multi-pass membrane protein</topology>
    </subcellularLocation>
</comment>
<dbReference type="PANTHER" id="PTHR30566">
    <property type="entry name" value="YNAI-RELATED MECHANOSENSITIVE ION CHANNEL"/>
    <property type="match status" value="1"/>
</dbReference>
<evidence type="ECO:0000256" key="2">
    <source>
        <dbReference type="ARBA" id="ARBA00008017"/>
    </source>
</evidence>
<keyword evidence="3 8" id="KW-0812">Transmembrane</keyword>
<evidence type="ECO:0000256" key="5">
    <source>
        <dbReference type="ARBA" id="ARBA00023065"/>
    </source>
</evidence>
<keyword evidence="5" id="KW-0813">Transport</keyword>
<dbReference type="SUPFAM" id="SSF50182">
    <property type="entry name" value="Sm-like ribonucleoproteins"/>
    <property type="match status" value="1"/>
</dbReference>
<evidence type="ECO:0000256" key="7">
    <source>
        <dbReference type="ARBA" id="ARBA00023303"/>
    </source>
</evidence>
<dbReference type="InterPro" id="IPR023408">
    <property type="entry name" value="MscS_beta-dom_sf"/>
</dbReference>
<keyword evidence="7" id="KW-0407">Ion channel</keyword>
<dbReference type="GO" id="GO:0016020">
    <property type="term" value="C:membrane"/>
    <property type="evidence" value="ECO:0007669"/>
    <property type="project" value="UniProtKB-SubCell"/>
</dbReference>
<feature type="domain" description="Mechanosensitive ion channel MscS" evidence="9">
    <location>
        <begin position="387"/>
        <end position="454"/>
    </location>
</feature>
<evidence type="ECO:0000256" key="8">
    <source>
        <dbReference type="SAM" id="Phobius"/>
    </source>
</evidence>
<name>A0A2P5FHS9_TREOI</name>
<dbReference type="Gene3D" id="1.10.287.1260">
    <property type="match status" value="1"/>
</dbReference>
<dbReference type="Pfam" id="PF00924">
    <property type="entry name" value="MS_channel_2nd"/>
    <property type="match status" value="1"/>
</dbReference>
<feature type="transmembrane region" description="Helical" evidence="8">
    <location>
        <begin position="213"/>
        <end position="231"/>
    </location>
</feature>
<dbReference type="EMBL" id="JXTC01000032">
    <property type="protein sequence ID" value="PON97327.1"/>
    <property type="molecule type" value="Genomic_DNA"/>
</dbReference>
<keyword evidence="4 8" id="KW-1133">Transmembrane helix</keyword>
<dbReference type="Gene3D" id="2.30.30.60">
    <property type="match status" value="1"/>
</dbReference>
<evidence type="ECO:0000313" key="10">
    <source>
        <dbReference type="EMBL" id="PON97327.1"/>
    </source>
</evidence>
<keyword evidence="11" id="KW-1185">Reference proteome</keyword>
<reference evidence="11" key="1">
    <citation type="submission" date="2016-06" db="EMBL/GenBank/DDBJ databases">
        <title>Parallel loss of symbiosis genes in relatives of nitrogen-fixing non-legume Parasponia.</title>
        <authorList>
            <person name="Van Velzen R."/>
            <person name="Holmer R."/>
            <person name="Bu F."/>
            <person name="Rutten L."/>
            <person name="Van Zeijl A."/>
            <person name="Liu W."/>
            <person name="Santuari L."/>
            <person name="Cao Q."/>
            <person name="Sharma T."/>
            <person name="Shen D."/>
            <person name="Roswanjaya Y."/>
            <person name="Wardhani T."/>
            <person name="Kalhor M.S."/>
            <person name="Jansen J."/>
            <person name="Van den Hoogen J."/>
            <person name="Gungor B."/>
            <person name="Hartog M."/>
            <person name="Hontelez J."/>
            <person name="Verver J."/>
            <person name="Yang W.-C."/>
            <person name="Schijlen E."/>
            <person name="Repin R."/>
            <person name="Schilthuizen M."/>
            <person name="Schranz E."/>
            <person name="Heidstra R."/>
            <person name="Miyata K."/>
            <person name="Fedorova E."/>
            <person name="Kohlen W."/>
            <person name="Bisseling T."/>
            <person name="Smit S."/>
            <person name="Geurts R."/>
        </authorList>
    </citation>
    <scope>NUCLEOTIDE SEQUENCE [LARGE SCALE GENOMIC DNA]</scope>
    <source>
        <strain evidence="11">cv. RG33-2</strain>
    </source>
</reference>
<dbReference type="FunCoup" id="A0A2P5FHS9">
    <property type="interactions" value="325"/>
</dbReference>
<evidence type="ECO:0000256" key="4">
    <source>
        <dbReference type="ARBA" id="ARBA00022989"/>
    </source>
</evidence>
<keyword evidence="5" id="KW-0406">Ion transport</keyword>
<dbReference type="GO" id="GO:0034220">
    <property type="term" value="P:monoatomic ion transmembrane transport"/>
    <property type="evidence" value="ECO:0007669"/>
    <property type="project" value="UniProtKB-KW"/>
</dbReference>
<comment type="similarity">
    <text evidence="2">Belongs to the MscS (TC 1.A.23) family.</text>
</comment>
<dbReference type="PANTHER" id="PTHR30566:SF5">
    <property type="entry name" value="MECHANOSENSITIVE ION CHANNEL PROTEIN 1, MITOCHONDRIAL-RELATED"/>
    <property type="match status" value="1"/>
</dbReference>
<dbReference type="InterPro" id="IPR010920">
    <property type="entry name" value="LSM_dom_sf"/>
</dbReference>